<dbReference type="InterPro" id="IPR015422">
    <property type="entry name" value="PyrdxlP-dep_Trfase_small"/>
</dbReference>
<reference evidence="4 5" key="1">
    <citation type="submission" date="2023-04" db="EMBL/GenBank/DDBJ databases">
        <title>Marinoamorphus aggregata gen. nov., sp. Nov., isolate from tissue of brittle star Ophioplocus japonicus.</title>
        <authorList>
            <person name="Kawano K."/>
            <person name="Sawayama S."/>
            <person name="Nakagawa S."/>
        </authorList>
    </citation>
    <scope>NUCLEOTIDE SEQUENCE [LARGE SCALE GENOMIC DNA]</scope>
    <source>
        <strain evidence="4 5">NKW23</strain>
    </source>
</reference>
<dbReference type="Gene3D" id="3.90.1150.10">
    <property type="entry name" value="Aspartate Aminotransferase, domain 1"/>
    <property type="match status" value="1"/>
</dbReference>
<keyword evidence="2 3" id="KW-0663">Pyridoxal phosphate</keyword>
<dbReference type="EMBL" id="BSYI01000001">
    <property type="protein sequence ID" value="GMG80828.1"/>
    <property type="molecule type" value="Genomic_DNA"/>
</dbReference>
<dbReference type="InterPro" id="IPR015424">
    <property type="entry name" value="PyrdxlP-dep_Trfase"/>
</dbReference>
<dbReference type="CDD" id="cd00610">
    <property type="entry name" value="OAT_like"/>
    <property type="match status" value="1"/>
</dbReference>
<evidence type="ECO:0000313" key="4">
    <source>
        <dbReference type="EMBL" id="GMG80828.1"/>
    </source>
</evidence>
<evidence type="ECO:0000256" key="2">
    <source>
        <dbReference type="ARBA" id="ARBA00022898"/>
    </source>
</evidence>
<evidence type="ECO:0000256" key="3">
    <source>
        <dbReference type="RuleBase" id="RU003560"/>
    </source>
</evidence>
<evidence type="ECO:0000256" key="1">
    <source>
        <dbReference type="ARBA" id="ARBA00001933"/>
    </source>
</evidence>
<dbReference type="Proteomes" id="UP001239909">
    <property type="component" value="Unassembled WGS sequence"/>
</dbReference>
<proteinExistence type="inferred from homology"/>
<protein>
    <submittedName>
        <fullName evidence="4">Aminotransferase class III-fold pyridoxal phosphate-dependent enzyme</fullName>
    </submittedName>
</protein>
<dbReference type="PANTHER" id="PTHR43713:SF3">
    <property type="entry name" value="GLUTAMATE-1-SEMIALDEHYDE 2,1-AMINOMUTASE 1, CHLOROPLASTIC-RELATED"/>
    <property type="match status" value="1"/>
</dbReference>
<evidence type="ECO:0000313" key="5">
    <source>
        <dbReference type="Proteomes" id="UP001239909"/>
    </source>
</evidence>
<organism evidence="4 5">
    <name type="scientific">Paralimibaculum aggregatum</name>
    <dbReference type="NCBI Taxonomy" id="3036245"/>
    <lineage>
        <taxon>Bacteria</taxon>
        <taxon>Pseudomonadati</taxon>
        <taxon>Pseudomonadota</taxon>
        <taxon>Alphaproteobacteria</taxon>
        <taxon>Rhodobacterales</taxon>
        <taxon>Paracoccaceae</taxon>
        <taxon>Paralimibaculum</taxon>
    </lineage>
</organism>
<gene>
    <name evidence="4" type="ORF">LNKW23_00400</name>
</gene>
<comment type="caution">
    <text evidence="4">The sequence shown here is derived from an EMBL/GenBank/DDBJ whole genome shotgun (WGS) entry which is preliminary data.</text>
</comment>
<dbReference type="SUPFAM" id="SSF53383">
    <property type="entry name" value="PLP-dependent transferases"/>
    <property type="match status" value="1"/>
</dbReference>
<dbReference type="InterPro" id="IPR015421">
    <property type="entry name" value="PyrdxlP-dep_Trfase_major"/>
</dbReference>
<keyword evidence="5" id="KW-1185">Reference proteome</keyword>
<dbReference type="InterPro" id="IPR005814">
    <property type="entry name" value="Aminotrans_3"/>
</dbReference>
<dbReference type="GO" id="GO:0008483">
    <property type="term" value="F:transaminase activity"/>
    <property type="evidence" value="ECO:0007669"/>
    <property type="project" value="UniProtKB-KW"/>
</dbReference>
<keyword evidence="4" id="KW-0032">Aminotransferase</keyword>
<dbReference type="Gene3D" id="3.40.640.10">
    <property type="entry name" value="Type I PLP-dependent aspartate aminotransferase-like (Major domain)"/>
    <property type="match status" value="1"/>
</dbReference>
<accession>A0ABQ6LJ73</accession>
<keyword evidence="4" id="KW-0808">Transferase</keyword>
<comment type="cofactor">
    <cofactor evidence="1">
        <name>pyridoxal 5'-phosphate</name>
        <dbReference type="ChEBI" id="CHEBI:597326"/>
    </cofactor>
</comment>
<comment type="similarity">
    <text evidence="3">Belongs to the class-III pyridoxal-phosphate-dependent aminotransferase family.</text>
</comment>
<dbReference type="PANTHER" id="PTHR43713">
    <property type="entry name" value="GLUTAMATE-1-SEMIALDEHYDE 2,1-AMINOMUTASE"/>
    <property type="match status" value="1"/>
</dbReference>
<sequence>MTISDHSADAAAPAQADWIRRAQAVLPAGSFGNFPGDIVIESGEGARIRDADGRDYVDYLIGSGPMLVGHRHPEVIAAVQAQLASGLTFFANNPHGIALAEVIVDAVACAEQIRYVSTGSEADLYAMRLARAHTGRQKILKFEGGYHGMSDVALMSLAPKRLANFPEPVPDSAGIAEAVRGDVLVAPFNDLEAVRALVAAHGPEIAGIIVEPLQRLIPPEPGFLEGLREIASAQGIVLIFDEVVTGFRFGYGGAQALYGVTPDLCTLGKVIGGGFPLAAIAGPAAIMRHFDREAVGEDGFLYQVGTLSGNPVAAVAGLKTLEILRRPGTYAHIEAAGRRLQGAIRSAFAAAGVPVQVVGVPCLFDAVFTEAPVRNYRDIFHADRRRAMDFTRALRNRGVLKPDGKFYISAALTEADLALTEAAIAEAAPEVAAGAVTA</sequence>
<name>A0ABQ6LJ73_9RHOB</name>
<dbReference type="RefSeq" id="WP_285669456.1">
    <property type="nucleotide sequence ID" value="NZ_BSYI01000001.1"/>
</dbReference>
<dbReference type="Pfam" id="PF00202">
    <property type="entry name" value="Aminotran_3"/>
    <property type="match status" value="1"/>
</dbReference>